<name>A0A444Y9W6_ARAHY</name>
<evidence type="ECO:0000256" key="2">
    <source>
        <dbReference type="SAM" id="SignalP"/>
    </source>
</evidence>
<dbReference type="GO" id="GO:0007142">
    <property type="term" value="P:male meiosis II"/>
    <property type="evidence" value="ECO:0007669"/>
    <property type="project" value="InterPro"/>
</dbReference>
<feature type="compositionally biased region" description="Basic and acidic residues" evidence="1">
    <location>
        <begin position="148"/>
        <end position="159"/>
    </location>
</feature>
<dbReference type="PANTHER" id="PTHR33318">
    <property type="entry name" value="ASPARTYL/GLUTAMYL-TRNA(ASN/GLN) AMIDOTRANSFERASE SUBUNIT"/>
    <property type="match status" value="1"/>
</dbReference>
<evidence type="ECO:0000313" key="3">
    <source>
        <dbReference type="EMBL" id="RYQ98752.1"/>
    </source>
</evidence>
<evidence type="ECO:0000313" key="4">
    <source>
        <dbReference type="Proteomes" id="UP000289738"/>
    </source>
</evidence>
<gene>
    <name evidence="3" type="ORF">Ahy_B07g086531</name>
</gene>
<feature type="region of interest" description="Disordered" evidence="1">
    <location>
        <begin position="110"/>
        <end position="206"/>
    </location>
</feature>
<feature type="compositionally biased region" description="Polar residues" evidence="1">
    <location>
        <begin position="181"/>
        <end position="190"/>
    </location>
</feature>
<dbReference type="InterPro" id="IPR039300">
    <property type="entry name" value="JASON"/>
</dbReference>
<dbReference type="EMBL" id="SDMP01000017">
    <property type="protein sequence ID" value="RYQ98752.1"/>
    <property type="molecule type" value="Genomic_DNA"/>
</dbReference>
<proteinExistence type="predicted"/>
<protein>
    <recommendedName>
        <fullName evidence="5">Protein JASON</fullName>
    </recommendedName>
</protein>
<evidence type="ECO:0000256" key="1">
    <source>
        <dbReference type="SAM" id="MobiDB-lite"/>
    </source>
</evidence>
<reference evidence="3 4" key="1">
    <citation type="submission" date="2019-01" db="EMBL/GenBank/DDBJ databases">
        <title>Sequencing of cultivated peanut Arachis hypogaea provides insights into genome evolution and oil improvement.</title>
        <authorList>
            <person name="Chen X."/>
        </authorList>
    </citation>
    <scope>NUCLEOTIDE SEQUENCE [LARGE SCALE GENOMIC DNA]</scope>
    <source>
        <strain evidence="4">cv. Fuhuasheng</strain>
        <tissue evidence="3">Leaves</tissue>
    </source>
</reference>
<keyword evidence="4" id="KW-1185">Reference proteome</keyword>
<dbReference type="Gramene" id="arahy.Tifrunner.gnm2.ann2.Ah17g221200.1">
    <property type="protein sequence ID" value="arahy.Tifrunner.gnm2.ann2.Ah17g221200.1-CDS"/>
    <property type="gene ID" value="arahy.Tifrunner.gnm2.ann2.Ah17g221200"/>
</dbReference>
<evidence type="ECO:0008006" key="5">
    <source>
        <dbReference type="Google" id="ProtNLM"/>
    </source>
</evidence>
<feature type="compositionally biased region" description="Polar residues" evidence="1">
    <location>
        <begin position="160"/>
        <end position="173"/>
    </location>
</feature>
<dbReference type="Proteomes" id="UP000289738">
    <property type="component" value="Chromosome B07"/>
</dbReference>
<feature type="region of interest" description="Disordered" evidence="1">
    <location>
        <begin position="371"/>
        <end position="390"/>
    </location>
</feature>
<feature type="compositionally biased region" description="Polar residues" evidence="1">
    <location>
        <begin position="373"/>
        <end position="390"/>
    </location>
</feature>
<dbReference type="AlphaFoldDB" id="A0A444Y9W6"/>
<dbReference type="OrthoDB" id="1932581at2759"/>
<feature type="chain" id="PRO_5019515712" description="Protein JASON" evidence="2">
    <location>
        <begin position="22"/>
        <end position="390"/>
    </location>
</feature>
<accession>A0A444Y9W6</accession>
<keyword evidence="2" id="KW-0732">Signal</keyword>
<dbReference type="STRING" id="3818.A0A444Y9W6"/>
<feature type="signal peptide" evidence="2">
    <location>
        <begin position="1"/>
        <end position="21"/>
    </location>
</feature>
<dbReference type="SMR" id="A0A444Y9W6"/>
<organism evidence="3 4">
    <name type="scientific">Arachis hypogaea</name>
    <name type="common">Peanut</name>
    <dbReference type="NCBI Taxonomy" id="3818"/>
    <lineage>
        <taxon>Eukaryota</taxon>
        <taxon>Viridiplantae</taxon>
        <taxon>Streptophyta</taxon>
        <taxon>Embryophyta</taxon>
        <taxon>Tracheophyta</taxon>
        <taxon>Spermatophyta</taxon>
        <taxon>Magnoliopsida</taxon>
        <taxon>eudicotyledons</taxon>
        <taxon>Gunneridae</taxon>
        <taxon>Pentapetalae</taxon>
        <taxon>rosids</taxon>
        <taxon>fabids</taxon>
        <taxon>Fabales</taxon>
        <taxon>Fabaceae</taxon>
        <taxon>Papilionoideae</taxon>
        <taxon>50 kb inversion clade</taxon>
        <taxon>dalbergioids sensu lato</taxon>
        <taxon>Dalbergieae</taxon>
        <taxon>Pterocarpus clade</taxon>
        <taxon>Arachis</taxon>
    </lineage>
</organism>
<sequence>MRWLGLILRFVFRSFYRATMGSFFSCFRGRDNRHLPTTATAATTAALSRQSKTNDAVVSRNRLSTLFLSEVREESACNEGKSFGTGAQIHDKGHKDEAMFLKASEKLKVSPSCGKDSEPSRFHSWRPNTSADKVRLDNQPFNPPTPKKCSEDWGKRTDSLEQTPSSCISNTQNTRRDSLDSSEGSKTGNLHASEPPNKEGEYKLSPYPIPLKLPDEMQTPGTVFETAQSQFRYPKQAENEKSKKVLNENESKVEESLSSWLKPASVILEERNKRMEMANSHIRKAPSDRPIIGMVAAHWTEDEESHFPPPKWWDGNGIPNSTNKYKEDQKVNWHATPFEERLEKALSEESSISQRKDFCVKPIAFNENEENDTAVSQFQSSPHPQSVVSF</sequence>
<comment type="caution">
    <text evidence="3">The sequence shown here is derived from an EMBL/GenBank/DDBJ whole genome shotgun (WGS) entry which is preliminary data.</text>
</comment>
<dbReference type="PANTHER" id="PTHR33318:SF7">
    <property type="entry name" value="PROTEIN JASON"/>
    <property type="match status" value="1"/>
</dbReference>